<protein>
    <submittedName>
        <fullName evidence="1">Uncharacterized protein</fullName>
    </submittedName>
</protein>
<organism evidence="1 2">
    <name type="scientific">Methylacidimicrobium cyclopophantes</name>
    <dbReference type="NCBI Taxonomy" id="1041766"/>
    <lineage>
        <taxon>Bacteria</taxon>
        <taxon>Pseudomonadati</taxon>
        <taxon>Verrucomicrobiota</taxon>
        <taxon>Methylacidimicrobium</taxon>
    </lineage>
</organism>
<name>A0A5E6MR95_9BACT</name>
<dbReference type="EMBL" id="CABFUZ020000249">
    <property type="protein sequence ID" value="VVM08367.1"/>
    <property type="molecule type" value="Genomic_DNA"/>
</dbReference>
<gene>
    <name evidence="1" type="ORF">MAMC_02079</name>
</gene>
<dbReference type="OrthoDB" id="192607at2"/>
<dbReference type="AlphaFoldDB" id="A0A5E6MR95"/>
<accession>A0A5E6MR95</accession>
<dbReference type="Pfam" id="PF09438">
    <property type="entry name" value="DUF2017"/>
    <property type="match status" value="1"/>
</dbReference>
<proteinExistence type="predicted"/>
<dbReference type="InterPro" id="IPR018561">
    <property type="entry name" value="AosR"/>
</dbReference>
<keyword evidence="2" id="KW-1185">Reference proteome</keyword>
<sequence>MKVARNRDQIVLRLESGEREILLGSLLALRKHYQTELSQLSEALQHHWRGTLTRGDGAEEIPGAAEELEAERLSWRPQRVALLDKWLAQGSPLQSASPASLTLSEGEFDEFLAMLNDRRITLAVAHGVTEEQMEWNPLTVQSRELQKALWEIHFLAFLQESCVSSLLEE</sequence>
<dbReference type="RefSeq" id="WP_142525961.1">
    <property type="nucleotide sequence ID" value="NZ_CABFUZ020000249.1"/>
</dbReference>
<dbReference type="Proteomes" id="UP000381693">
    <property type="component" value="Unassembled WGS sequence"/>
</dbReference>
<evidence type="ECO:0000313" key="2">
    <source>
        <dbReference type="Proteomes" id="UP000381693"/>
    </source>
</evidence>
<evidence type="ECO:0000313" key="1">
    <source>
        <dbReference type="EMBL" id="VVM08367.1"/>
    </source>
</evidence>
<reference evidence="1" key="1">
    <citation type="submission" date="2019-09" db="EMBL/GenBank/DDBJ databases">
        <authorList>
            <person name="Cremers G."/>
        </authorList>
    </citation>
    <scope>NUCLEOTIDE SEQUENCE [LARGE SCALE GENOMIC DNA]</scope>
    <source>
        <strain evidence="1">3B</strain>
    </source>
</reference>
<comment type="caution">
    <text evidence="1">The sequence shown here is derived from an EMBL/GenBank/DDBJ whole genome shotgun (WGS) entry which is preliminary data.</text>
</comment>